<dbReference type="InterPro" id="IPR044880">
    <property type="entry name" value="NCX_ion-bd_dom_sf"/>
</dbReference>
<keyword evidence="5 10" id="KW-0812">Transmembrane</keyword>
<comment type="function">
    <text evidence="10">Has a role in promoting intracellular calcium ion sequestration via the exchange of calcium ions for hydrogen ions across the vacuolar membrane. Involved also in manganese ion homeostasis via its uptake into the vacuole.</text>
</comment>
<dbReference type="GO" id="GO:0000329">
    <property type="term" value="C:fungal-type vacuole membrane"/>
    <property type="evidence" value="ECO:0007669"/>
    <property type="project" value="TreeGrafter"/>
</dbReference>
<evidence type="ECO:0000256" key="8">
    <source>
        <dbReference type="ARBA" id="ARBA00023065"/>
    </source>
</evidence>
<keyword evidence="7 10" id="KW-1133">Transmembrane helix</keyword>
<evidence type="ECO:0000256" key="5">
    <source>
        <dbReference type="ARBA" id="ARBA00022692"/>
    </source>
</evidence>
<keyword evidence="6 10" id="KW-0106">Calcium</keyword>
<evidence type="ECO:0000256" key="11">
    <source>
        <dbReference type="SAM" id="MobiDB-lite"/>
    </source>
</evidence>
<evidence type="ECO:0000256" key="2">
    <source>
        <dbReference type="ARBA" id="ARBA00008170"/>
    </source>
</evidence>
<keyword evidence="3 10" id="KW-0813">Transport</keyword>
<evidence type="ECO:0000313" key="14">
    <source>
        <dbReference type="Proteomes" id="UP000193642"/>
    </source>
</evidence>
<dbReference type="Proteomes" id="UP000193642">
    <property type="component" value="Unassembled WGS sequence"/>
</dbReference>
<keyword evidence="8 10" id="KW-0406">Ion transport</keyword>
<dbReference type="GO" id="GO:0006874">
    <property type="term" value="P:intracellular calcium ion homeostasis"/>
    <property type="evidence" value="ECO:0007669"/>
    <property type="project" value="TreeGrafter"/>
</dbReference>
<feature type="domain" description="Sodium/calcium exchanger membrane region" evidence="12">
    <location>
        <begin position="3"/>
        <end position="95"/>
    </location>
</feature>
<protein>
    <recommendedName>
        <fullName evidence="10">Vacuolar calcium ion transporter</fullName>
    </recommendedName>
</protein>
<feature type="compositionally biased region" description="Acidic residues" evidence="11">
    <location>
        <begin position="115"/>
        <end position="129"/>
    </location>
</feature>
<dbReference type="AlphaFoldDB" id="A0A1Y2B6H6"/>
<dbReference type="InterPro" id="IPR004713">
    <property type="entry name" value="CaH_exchang"/>
</dbReference>
<keyword evidence="4 10" id="KW-0109">Calcium transport</keyword>
<feature type="domain" description="Sodium/calcium exchanger membrane region" evidence="12">
    <location>
        <begin position="138"/>
        <end position="281"/>
    </location>
</feature>
<dbReference type="InterPro" id="IPR004837">
    <property type="entry name" value="NaCa_Exmemb"/>
</dbReference>
<reference evidence="13 14" key="1">
    <citation type="submission" date="2016-07" db="EMBL/GenBank/DDBJ databases">
        <title>Pervasive Adenine N6-methylation of Active Genes in Fungi.</title>
        <authorList>
            <consortium name="DOE Joint Genome Institute"/>
            <person name="Mondo S.J."/>
            <person name="Dannebaum R.O."/>
            <person name="Kuo R.C."/>
            <person name="Labutti K."/>
            <person name="Haridas S."/>
            <person name="Kuo A."/>
            <person name="Salamov A."/>
            <person name="Ahrendt S.R."/>
            <person name="Lipzen A."/>
            <person name="Sullivan W."/>
            <person name="Andreopoulos W.B."/>
            <person name="Clum A."/>
            <person name="Lindquist E."/>
            <person name="Daum C."/>
            <person name="Ramamoorthy G.K."/>
            <person name="Gryganskyi A."/>
            <person name="Culley D."/>
            <person name="Magnuson J.K."/>
            <person name="James T.Y."/>
            <person name="O'Malley M.A."/>
            <person name="Stajich J.E."/>
            <person name="Spatafora J.W."/>
            <person name="Visel A."/>
            <person name="Grigoriev I.V."/>
        </authorList>
    </citation>
    <scope>NUCLEOTIDE SEQUENCE [LARGE SCALE GENOMIC DNA]</scope>
    <source>
        <strain evidence="13 14">JEL800</strain>
    </source>
</reference>
<proteinExistence type="inferred from homology"/>
<feature type="transmembrane region" description="Helical" evidence="10">
    <location>
        <begin position="12"/>
        <end position="34"/>
    </location>
</feature>
<keyword evidence="10" id="KW-0926">Vacuole</keyword>
<feature type="transmembrane region" description="Helical" evidence="10">
    <location>
        <begin position="204"/>
        <end position="229"/>
    </location>
</feature>
<feature type="region of interest" description="Disordered" evidence="11">
    <location>
        <begin position="105"/>
        <end position="129"/>
    </location>
</feature>
<feature type="transmembrane region" description="Helical" evidence="10">
    <location>
        <begin position="235"/>
        <end position="256"/>
    </location>
</feature>
<dbReference type="Pfam" id="PF01699">
    <property type="entry name" value="Na_Ca_ex"/>
    <property type="match status" value="2"/>
</dbReference>
<evidence type="ECO:0000313" key="13">
    <source>
        <dbReference type="EMBL" id="ORY30442.1"/>
    </source>
</evidence>
<dbReference type="OrthoDB" id="1699231at2759"/>
<comment type="caution">
    <text evidence="10">Lacks conserved residue(s) required for the propagation of feature annotation.</text>
</comment>
<dbReference type="NCBIfam" id="TIGR00378">
    <property type="entry name" value="cax"/>
    <property type="match status" value="1"/>
</dbReference>
<comment type="similarity">
    <text evidence="2 10">Belongs to the Ca(2+):cation antiporter (CaCA) (TC 2.A.19) family.</text>
</comment>
<evidence type="ECO:0000256" key="6">
    <source>
        <dbReference type="ARBA" id="ARBA00022837"/>
    </source>
</evidence>
<sequence>MALRENLFHVVQASMIGSILSNLLLVLGFCFLFGGPFRKEQHGSPFPHVPWFPRPCVVRFELPTTPASDKIVLNISRGIAIVLLIIYVAYLVFQLYTNPDGLKVTPKRAARDPETPDAPEGEDEDEEDEEPVTLTWVAIAALALSTLIIAICAEFLVGSIEGLSKEAGISETFIGIIILPIVGNAAEHVTAVSSAMRNKMDLSIGVAVGSSHQIALLVTPAIVVMGWILDKPMDLDFGAFSTAVLLVSTLVVNSLIQDGKTHWLEGWMLIGAYVIVAVGFYFVPDPTELIR</sequence>
<dbReference type="STRING" id="329046.A0A1Y2B6H6"/>
<feature type="transmembrane region" description="Helical" evidence="10">
    <location>
        <begin position="134"/>
        <end position="157"/>
    </location>
</feature>
<dbReference type="EMBL" id="MCGO01000082">
    <property type="protein sequence ID" value="ORY30442.1"/>
    <property type="molecule type" value="Genomic_DNA"/>
</dbReference>
<feature type="transmembrane region" description="Helical" evidence="10">
    <location>
        <begin position="78"/>
        <end position="96"/>
    </location>
</feature>
<dbReference type="PANTHER" id="PTHR31503:SF22">
    <property type="entry name" value="VACUOLAR CALCIUM ION TRANSPORTER"/>
    <property type="match status" value="1"/>
</dbReference>
<keyword evidence="9 10" id="KW-0472">Membrane</keyword>
<accession>A0A1Y2B6H6</accession>
<organism evidence="13 14">
    <name type="scientific">Rhizoclosmatium globosum</name>
    <dbReference type="NCBI Taxonomy" id="329046"/>
    <lineage>
        <taxon>Eukaryota</taxon>
        <taxon>Fungi</taxon>
        <taxon>Fungi incertae sedis</taxon>
        <taxon>Chytridiomycota</taxon>
        <taxon>Chytridiomycota incertae sedis</taxon>
        <taxon>Chytridiomycetes</taxon>
        <taxon>Chytridiales</taxon>
        <taxon>Chytriomycetaceae</taxon>
        <taxon>Rhizoclosmatium</taxon>
    </lineage>
</organism>
<evidence type="ECO:0000256" key="4">
    <source>
        <dbReference type="ARBA" id="ARBA00022568"/>
    </source>
</evidence>
<evidence type="ECO:0000256" key="9">
    <source>
        <dbReference type="ARBA" id="ARBA00023136"/>
    </source>
</evidence>
<evidence type="ECO:0000256" key="1">
    <source>
        <dbReference type="ARBA" id="ARBA00004127"/>
    </source>
</evidence>
<keyword evidence="14" id="KW-1185">Reference proteome</keyword>
<gene>
    <name evidence="13" type="ORF">BCR33DRAFT_724276</name>
</gene>
<dbReference type="Gene3D" id="1.20.1420.30">
    <property type="entry name" value="NCX, central ion-binding region"/>
    <property type="match status" value="2"/>
</dbReference>
<comment type="subcellular location">
    <subcellularLocation>
        <location evidence="1">Endomembrane system</location>
        <topology evidence="1">Multi-pass membrane protein</topology>
    </subcellularLocation>
    <subcellularLocation>
        <location evidence="10">Vacuole membrane</location>
    </subcellularLocation>
</comment>
<keyword evidence="10" id="KW-0050">Antiport</keyword>
<dbReference type="PANTHER" id="PTHR31503">
    <property type="entry name" value="VACUOLAR CALCIUM ION TRANSPORTER"/>
    <property type="match status" value="1"/>
</dbReference>
<evidence type="ECO:0000256" key="3">
    <source>
        <dbReference type="ARBA" id="ARBA00022448"/>
    </source>
</evidence>
<evidence type="ECO:0000256" key="7">
    <source>
        <dbReference type="ARBA" id="ARBA00022989"/>
    </source>
</evidence>
<feature type="transmembrane region" description="Helical" evidence="10">
    <location>
        <begin position="263"/>
        <end position="283"/>
    </location>
</feature>
<evidence type="ECO:0000259" key="12">
    <source>
        <dbReference type="Pfam" id="PF01699"/>
    </source>
</evidence>
<dbReference type="GO" id="GO:0015369">
    <property type="term" value="F:calcium:proton antiporter activity"/>
    <property type="evidence" value="ECO:0007669"/>
    <property type="project" value="UniProtKB-UniRule"/>
</dbReference>
<dbReference type="InterPro" id="IPR004798">
    <property type="entry name" value="CAX-like"/>
</dbReference>
<name>A0A1Y2B6H6_9FUNG</name>
<evidence type="ECO:0000256" key="10">
    <source>
        <dbReference type="RuleBase" id="RU365028"/>
    </source>
</evidence>
<dbReference type="GO" id="GO:0012505">
    <property type="term" value="C:endomembrane system"/>
    <property type="evidence" value="ECO:0007669"/>
    <property type="project" value="UniProtKB-SubCell"/>
</dbReference>
<comment type="caution">
    <text evidence="13">The sequence shown here is derived from an EMBL/GenBank/DDBJ whole genome shotgun (WGS) entry which is preliminary data.</text>
</comment>